<evidence type="ECO:0000256" key="1">
    <source>
        <dbReference type="SAM" id="Coils"/>
    </source>
</evidence>
<reference evidence="2 3" key="1">
    <citation type="submission" date="2016-01" db="EMBL/GenBank/DDBJ databases">
        <title>Highly variable Streptococcus oralis are common among viridans streptococci isolated from primates.</title>
        <authorList>
            <person name="Denapaite D."/>
            <person name="Rieger M."/>
            <person name="Koendgen S."/>
            <person name="Brueckner R."/>
            <person name="Ochigava I."/>
            <person name="Kappeler P."/>
            <person name="Maetz-Rensing K."/>
            <person name="Leendertz F."/>
            <person name="Hakenbeck R."/>
        </authorList>
    </citation>
    <scope>NUCLEOTIDE SEQUENCE [LARGE SCALE GENOMIC DNA]</scope>
    <source>
        <strain evidence="2 3">DD02</strain>
    </source>
</reference>
<organism evidence="2 3">
    <name type="scientific">Streptococcus gallolyticus</name>
    <dbReference type="NCBI Taxonomy" id="315405"/>
    <lineage>
        <taxon>Bacteria</taxon>
        <taxon>Bacillati</taxon>
        <taxon>Bacillota</taxon>
        <taxon>Bacilli</taxon>
        <taxon>Lactobacillales</taxon>
        <taxon>Streptococcaceae</taxon>
        <taxon>Streptococcus</taxon>
    </lineage>
</organism>
<comment type="caution">
    <text evidence="2">The sequence shown here is derived from an EMBL/GenBank/DDBJ whole genome shotgun (WGS) entry which is preliminary data.</text>
</comment>
<evidence type="ECO:0000313" key="2">
    <source>
        <dbReference type="EMBL" id="KXT67652.1"/>
    </source>
</evidence>
<name>A0A139MVE5_9STRE</name>
<sequence length="78" mass="9256">MIVKNQNKDKSFLRFESSTKQKEYLELLAKIRGISRQELLTQVVEHFIDNNLQLIQNYKNELEELNNRTSEGIKMQGE</sequence>
<dbReference type="EMBL" id="LQOF01000288">
    <property type="protein sequence ID" value="KXT67652.1"/>
    <property type="molecule type" value="Genomic_DNA"/>
</dbReference>
<gene>
    <name evidence="2" type="ORF">SGADD02_01288</name>
</gene>
<dbReference type="AlphaFoldDB" id="A0A139MVE5"/>
<protein>
    <submittedName>
        <fullName evidence="2">Uncharacterized protein</fullName>
    </submittedName>
</protein>
<dbReference type="Proteomes" id="UP000070198">
    <property type="component" value="Unassembled WGS sequence"/>
</dbReference>
<dbReference type="PATRIC" id="fig|315405.11.peg.1534"/>
<evidence type="ECO:0000313" key="3">
    <source>
        <dbReference type="Proteomes" id="UP000070198"/>
    </source>
</evidence>
<feature type="coiled-coil region" evidence="1">
    <location>
        <begin position="48"/>
        <end position="75"/>
    </location>
</feature>
<accession>A0A139MVE5</accession>
<dbReference type="RefSeq" id="WP_061458791.1">
    <property type="nucleotide sequence ID" value="NZ_KQ968748.1"/>
</dbReference>
<proteinExistence type="predicted"/>
<keyword evidence="1" id="KW-0175">Coiled coil</keyword>